<protein>
    <submittedName>
        <fullName evidence="3">Ovate family protein</fullName>
    </submittedName>
</protein>
<gene>
    <name evidence="1" type="ORF">HPBE_LOCUS16700</name>
</gene>
<evidence type="ECO:0000313" key="1">
    <source>
        <dbReference type="EMBL" id="VDP06739.1"/>
    </source>
</evidence>
<dbReference type="EMBL" id="UZAH01029564">
    <property type="protein sequence ID" value="VDP06739.1"/>
    <property type="molecule type" value="Genomic_DNA"/>
</dbReference>
<accession>A0A183G547</accession>
<dbReference type="AlphaFoldDB" id="A0A183G547"/>
<evidence type="ECO:0000313" key="2">
    <source>
        <dbReference type="Proteomes" id="UP000050761"/>
    </source>
</evidence>
<name>A0A183G547_HELPZ</name>
<reference evidence="3" key="2">
    <citation type="submission" date="2019-09" db="UniProtKB">
        <authorList>
            <consortium name="WormBaseParasite"/>
        </authorList>
    </citation>
    <scope>IDENTIFICATION</scope>
</reference>
<proteinExistence type="predicted"/>
<dbReference type="Proteomes" id="UP000050761">
    <property type="component" value="Unassembled WGS sequence"/>
</dbReference>
<evidence type="ECO:0000313" key="3">
    <source>
        <dbReference type="WBParaSite" id="HPBE_0001670101-mRNA-1"/>
    </source>
</evidence>
<dbReference type="OrthoDB" id="5838940at2759"/>
<dbReference type="WBParaSite" id="HPBE_0001670101-mRNA-1">
    <property type="protein sequence ID" value="HPBE_0001670101-mRNA-1"/>
    <property type="gene ID" value="HPBE_0001670101"/>
</dbReference>
<reference evidence="1 2" key="1">
    <citation type="submission" date="2018-11" db="EMBL/GenBank/DDBJ databases">
        <authorList>
            <consortium name="Pathogen Informatics"/>
        </authorList>
    </citation>
    <scope>NUCLEOTIDE SEQUENCE [LARGE SCALE GENOMIC DNA]</scope>
</reference>
<accession>A0A3P8E2Z3</accession>
<keyword evidence="2" id="KW-1185">Reference proteome</keyword>
<organism evidence="2 3">
    <name type="scientific">Heligmosomoides polygyrus</name>
    <name type="common">Parasitic roundworm</name>
    <dbReference type="NCBI Taxonomy" id="6339"/>
    <lineage>
        <taxon>Eukaryota</taxon>
        <taxon>Metazoa</taxon>
        <taxon>Ecdysozoa</taxon>
        <taxon>Nematoda</taxon>
        <taxon>Chromadorea</taxon>
        <taxon>Rhabditida</taxon>
        <taxon>Rhabditina</taxon>
        <taxon>Rhabditomorpha</taxon>
        <taxon>Strongyloidea</taxon>
        <taxon>Heligmosomidae</taxon>
        <taxon>Heligmosomoides</taxon>
    </lineage>
</organism>
<sequence length="191" mass="22170">MGLRRPALAPRGGTDIATLYKEPSREEIKLAERMASILKGFEAFKVEVHKDEQLEVVEEEEYWNPQDELMDVESYIMSMMKRSHSHVIAHVLPFDLQQRDNILKVVSLVYRILCHPRVEKLVAYARFKSGYTMSHPGLFENPSKMVFPDVIGPCREANCEEPVGLIHRPHWDQCFCFILSLELNVYTSYVK</sequence>